<dbReference type="SUPFAM" id="SSF161060">
    <property type="entry name" value="ATP synthase B chain-like"/>
    <property type="match status" value="1"/>
</dbReference>
<comment type="caution">
    <text evidence="10">The sequence shown here is derived from an EMBL/GenBank/DDBJ whole genome shotgun (WGS) entry which is preliminary data.</text>
</comment>
<dbReference type="InterPro" id="IPR008688">
    <property type="entry name" value="ATP_synth_Bsub_B/MI25"/>
</dbReference>
<evidence type="ECO:0000256" key="9">
    <source>
        <dbReference type="RuleBase" id="RU368017"/>
    </source>
</evidence>
<evidence type="ECO:0000256" key="8">
    <source>
        <dbReference type="ARBA" id="ARBA00023136"/>
    </source>
</evidence>
<evidence type="ECO:0000256" key="7">
    <source>
        <dbReference type="ARBA" id="ARBA00023128"/>
    </source>
</evidence>
<accession>A0AAN9BLQ4</accession>
<dbReference type="PANTHER" id="PTHR12733:SF3">
    <property type="entry name" value="ATP SYNTHASE F(0) COMPLEX SUBUNIT B1, MITOCHONDRIAL"/>
    <property type="match status" value="1"/>
</dbReference>
<keyword evidence="8 9" id="KW-0472">Membrane</keyword>
<keyword evidence="3 9" id="KW-0138">CF(0)</keyword>
<keyword evidence="7 9" id="KW-0496">Mitochondrion</keyword>
<reference evidence="10 11" key="1">
    <citation type="submission" date="2024-02" db="EMBL/GenBank/DDBJ databases">
        <title>Chromosome-scale genome assembly of the rough periwinkle Littorina saxatilis.</title>
        <authorList>
            <person name="De Jode A."/>
            <person name="Faria R."/>
            <person name="Formenti G."/>
            <person name="Sims Y."/>
            <person name="Smith T.P."/>
            <person name="Tracey A."/>
            <person name="Wood J.M.D."/>
            <person name="Zagrodzka Z.B."/>
            <person name="Johannesson K."/>
            <person name="Butlin R.K."/>
            <person name="Leder E.H."/>
        </authorList>
    </citation>
    <scope>NUCLEOTIDE SEQUENCE [LARGE SCALE GENOMIC DNA]</scope>
    <source>
        <strain evidence="10">Snail1</strain>
        <tissue evidence="10">Muscle</tissue>
    </source>
</reference>
<evidence type="ECO:0000256" key="6">
    <source>
        <dbReference type="ARBA" id="ARBA00023065"/>
    </source>
</evidence>
<dbReference type="GO" id="GO:0005743">
    <property type="term" value="C:mitochondrial inner membrane"/>
    <property type="evidence" value="ECO:0007669"/>
    <property type="project" value="UniProtKB-SubCell"/>
</dbReference>
<dbReference type="AlphaFoldDB" id="A0AAN9BLQ4"/>
<comment type="similarity">
    <text evidence="1 9">Belongs to the eukaryotic ATPase B chain family.</text>
</comment>
<comment type="function">
    <text evidence="9">Subunit b, of the mitochondrial membrane ATP synthase complex (F(1)F(0) ATP synthase or Complex V) that produces ATP from ADP in the presence of a proton gradient across the membrane which is generated by electron transport complexes of the respiratory chain. ATP synthase complex consist of a soluble F(1) head domain - the catalytic core - and a membrane F(1) domain - the membrane proton channel. These two domains are linked by a central stalk rotating inside the F(1) region and a stationary peripheral stalk. During catalysis, ATP synthesis in the catalytic domain of F(1) is coupled via a rotary mechanism of the central stalk subunits to proton translocation. In vivo, can only synthesize ATP although its ATP hydrolase activity can be activated artificially in vitro. Part of the complex F(0) domain. Part of the complex F(0) domain and the peripheric stalk, which acts as a stator to hold the catalytic alpha(3)beta(3) subcomplex and subunit a/ATP6 static relative to the rotary elements.</text>
</comment>
<organism evidence="10 11">
    <name type="scientific">Littorina saxatilis</name>
    <dbReference type="NCBI Taxonomy" id="31220"/>
    <lineage>
        <taxon>Eukaryota</taxon>
        <taxon>Metazoa</taxon>
        <taxon>Spiralia</taxon>
        <taxon>Lophotrochozoa</taxon>
        <taxon>Mollusca</taxon>
        <taxon>Gastropoda</taxon>
        <taxon>Caenogastropoda</taxon>
        <taxon>Littorinimorpha</taxon>
        <taxon>Littorinoidea</taxon>
        <taxon>Littorinidae</taxon>
        <taxon>Littorina</taxon>
    </lineage>
</organism>
<protein>
    <recommendedName>
        <fullName evidence="9">ATP synthase subunit b</fullName>
    </recommendedName>
</protein>
<keyword evidence="4 9" id="KW-0375">Hydrogen ion transport</keyword>
<evidence type="ECO:0000313" key="11">
    <source>
        <dbReference type="Proteomes" id="UP001374579"/>
    </source>
</evidence>
<sequence length="274" mass="31156">MLSTFAVRSGVYGSALLRGQAPRVLAVVPIGSRHKSEAAKQAETWEEANKIFYGPERDTKNFPHPVMPQESGKVRMGFVPENWFQFFYEKTGVTGPYFFGVGLVTTLLSKEIWVVDHGFAEVIGFFGAIWLLSNKVGAGMAKWLDNKNDLVNKERFEQPIVDAKASAQEIIANNEKAIWQEDGQKFLWEAKKENVALQLESVYRQRLAQVFKDVKSRLDYQLEVQNVKRRFEQTHMVNWIVDNVTKSITPQQEQESIKVCIAQLKKMSVPVATA</sequence>
<dbReference type="Pfam" id="PF05405">
    <property type="entry name" value="Mt_ATP-synt_B"/>
    <property type="match status" value="1"/>
</dbReference>
<evidence type="ECO:0000256" key="1">
    <source>
        <dbReference type="ARBA" id="ARBA00007479"/>
    </source>
</evidence>
<evidence type="ECO:0000256" key="5">
    <source>
        <dbReference type="ARBA" id="ARBA00022792"/>
    </source>
</evidence>
<gene>
    <name evidence="10" type="ORF">V1264_015556</name>
</gene>
<evidence type="ECO:0000313" key="10">
    <source>
        <dbReference type="EMBL" id="KAK7107670.1"/>
    </source>
</evidence>
<comment type="subunit">
    <text evidence="9">F-type ATPases have 2 components, CF(1) - the catalytic core - and CF(0) - the membrane proton channel. CF(1) and CF(0) have multiple subunits.</text>
</comment>
<keyword evidence="6 9" id="KW-0406">Ion transport</keyword>
<dbReference type="PANTHER" id="PTHR12733">
    <property type="entry name" value="MITOCHONDRIAL ATP SYNTHASE B CHAIN"/>
    <property type="match status" value="1"/>
</dbReference>
<comment type="subcellular location">
    <subcellularLocation>
        <location evidence="9">Mitochondrion</location>
    </subcellularLocation>
    <subcellularLocation>
        <location evidence="9">Mitochondrion inner membrane</location>
    </subcellularLocation>
</comment>
<keyword evidence="11" id="KW-1185">Reference proteome</keyword>
<proteinExistence type="inferred from homology"/>
<dbReference type="Proteomes" id="UP001374579">
    <property type="component" value="Unassembled WGS sequence"/>
</dbReference>
<name>A0AAN9BLQ4_9CAEN</name>
<dbReference type="GO" id="GO:0046933">
    <property type="term" value="F:proton-transporting ATP synthase activity, rotational mechanism"/>
    <property type="evidence" value="ECO:0007669"/>
    <property type="project" value="TreeGrafter"/>
</dbReference>
<evidence type="ECO:0000256" key="2">
    <source>
        <dbReference type="ARBA" id="ARBA00022448"/>
    </source>
</evidence>
<dbReference type="InterPro" id="IPR013837">
    <property type="entry name" value="ATP_synth_F0_suB"/>
</dbReference>
<keyword evidence="5 9" id="KW-0999">Mitochondrion inner membrane</keyword>
<evidence type="ECO:0000256" key="3">
    <source>
        <dbReference type="ARBA" id="ARBA00022547"/>
    </source>
</evidence>
<dbReference type="Gene3D" id="1.20.5.2210">
    <property type="match status" value="1"/>
</dbReference>
<keyword evidence="2 9" id="KW-0813">Transport</keyword>
<dbReference type="EMBL" id="JBAMIC010000004">
    <property type="protein sequence ID" value="KAK7107670.1"/>
    <property type="molecule type" value="Genomic_DNA"/>
</dbReference>
<dbReference type="GO" id="GO:0045259">
    <property type="term" value="C:proton-transporting ATP synthase complex"/>
    <property type="evidence" value="ECO:0007669"/>
    <property type="project" value="UniProtKB-KW"/>
</dbReference>
<evidence type="ECO:0000256" key="4">
    <source>
        <dbReference type="ARBA" id="ARBA00022781"/>
    </source>
</evidence>